<sequence length="64" mass="7175">MLKSTLFGACFQVQIESICINLNTEKERFKRIVETGLCEKSTSLGKVSFILTFFGSIKILVGKK</sequence>
<gene>
    <name evidence="1" type="ORF">D1614_21830</name>
</gene>
<accession>A0A399SQX3</accession>
<evidence type="ECO:0000313" key="1">
    <source>
        <dbReference type="EMBL" id="RIJ45778.1"/>
    </source>
</evidence>
<evidence type="ECO:0000313" key="2">
    <source>
        <dbReference type="Proteomes" id="UP000265926"/>
    </source>
</evidence>
<protein>
    <submittedName>
        <fullName evidence="1">Uncharacterized protein</fullName>
    </submittedName>
</protein>
<keyword evidence="2" id="KW-1185">Reference proteome</keyword>
<organism evidence="1 2">
    <name type="scientific">Maribellus luteus</name>
    <dbReference type="NCBI Taxonomy" id="2305463"/>
    <lineage>
        <taxon>Bacteria</taxon>
        <taxon>Pseudomonadati</taxon>
        <taxon>Bacteroidota</taxon>
        <taxon>Bacteroidia</taxon>
        <taxon>Marinilabiliales</taxon>
        <taxon>Prolixibacteraceae</taxon>
        <taxon>Maribellus</taxon>
    </lineage>
</organism>
<dbReference type="EMBL" id="QWGR01000020">
    <property type="protein sequence ID" value="RIJ45778.1"/>
    <property type="molecule type" value="Genomic_DNA"/>
</dbReference>
<name>A0A399SQX3_9BACT</name>
<comment type="caution">
    <text evidence="1">The sequence shown here is derived from an EMBL/GenBank/DDBJ whole genome shotgun (WGS) entry which is preliminary data.</text>
</comment>
<proteinExistence type="predicted"/>
<dbReference type="AlphaFoldDB" id="A0A399SQX3"/>
<reference evidence="1 2" key="1">
    <citation type="submission" date="2018-08" db="EMBL/GenBank/DDBJ databases">
        <title>Pallidiluteibacterium maritimus gen. nov., sp. nov., isolated from coastal sediment.</title>
        <authorList>
            <person name="Zhou L.Y."/>
        </authorList>
    </citation>
    <scope>NUCLEOTIDE SEQUENCE [LARGE SCALE GENOMIC DNA]</scope>
    <source>
        <strain evidence="1 2">XSD2</strain>
    </source>
</reference>
<dbReference type="Proteomes" id="UP000265926">
    <property type="component" value="Unassembled WGS sequence"/>
</dbReference>